<protein>
    <submittedName>
        <fullName evidence="1">Adenine deaminase</fullName>
    </submittedName>
</protein>
<name>A0A537JNE8_9BACT</name>
<reference evidence="1 2" key="1">
    <citation type="journal article" date="2019" name="Nat. Microbiol.">
        <title>Mediterranean grassland soil C-N compound turnover is dependent on rainfall and depth, and is mediated by genomically divergent microorganisms.</title>
        <authorList>
            <person name="Diamond S."/>
            <person name="Andeer P.F."/>
            <person name="Li Z."/>
            <person name="Crits-Christoph A."/>
            <person name="Burstein D."/>
            <person name="Anantharaman K."/>
            <person name="Lane K.R."/>
            <person name="Thomas B.C."/>
            <person name="Pan C."/>
            <person name="Northen T.R."/>
            <person name="Banfield J.F."/>
        </authorList>
    </citation>
    <scope>NUCLEOTIDE SEQUENCE [LARGE SCALE GENOMIC DNA]</scope>
    <source>
        <strain evidence="1">NP_7</strain>
    </source>
</reference>
<dbReference type="EMBL" id="VBAO01000004">
    <property type="protein sequence ID" value="TMI85081.1"/>
    <property type="molecule type" value="Genomic_DNA"/>
</dbReference>
<dbReference type="InterPro" id="IPR011059">
    <property type="entry name" value="Metal-dep_hydrolase_composite"/>
</dbReference>
<sequence length="80" mass="8530">MKRTSRTAEDLKMLLAVASGREPADLYLDGATLLNVYSGEIYPANVAVKGRRIAYVGRGRGMVGPETQVLSLPGRILAPG</sequence>
<dbReference type="Proteomes" id="UP000320048">
    <property type="component" value="Unassembled WGS sequence"/>
</dbReference>
<dbReference type="SUPFAM" id="SSF51338">
    <property type="entry name" value="Composite domain of metallo-dependent hydrolases"/>
    <property type="match status" value="1"/>
</dbReference>
<organism evidence="1 2">
    <name type="scientific">Candidatus Segetimicrobium genomatis</name>
    <dbReference type="NCBI Taxonomy" id="2569760"/>
    <lineage>
        <taxon>Bacteria</taxon>
        <taxon>Bacillati</taxon>
        <taxon>Candidatus Sysuimicrobiota</taxon>
        <taxon>Candidatus Sysuimicrobiia</taxon>
        <taxon>Candidatus Sysuimicrobiales</taxon>
        <taxon>Candidatus Segetimicrobiaceae</taxon>
        <taxon>Candidatus Segetimicrobium</taxon>
    </lineage>
</organism>
<evidence type="ECO:0000313" key="2">
    <source>
        <dbReference type="Proteomes" id="UP000320048"/>
    </source>
</evidence>
<dbReference type="GO" id="GO:0016810">
    <property type="term" value="F:hydrolase activity, acting on carbon-nitrogen (but not peptide) bonds"/>
    <property type="evidence" value="ECO:0007669"/>
    <property type="project" value="InterPro"/>
</dbReference>
<accession>A0A537JNE8</accession>
<dbReference type="Gene3D" id="2.30.40.10">
    <property type="entry name" value="Urease, subunit C, domain 1"/>
    <property type="match status" value="1"/>
</dbReference>
<proteinExistence type="predicted"/>
<dbReference type="AlphaFoldDB" id="A0A537JNE8"/>
<gene>
    <name evidence="1" type="ORF">E6H04_00165</name>
</gene>
<evidence type="ECO:0000313" key="1">
    <source>
        <dbReference type="EMBL" id="TMI85081.1"/>
    </source>
</evidence>
<feature type="non-terminal residue" evidence="1">
    <location>
        <position position="80"/>
    </location>
</feature>
<comment type="caution">
    <text evidence="1">The sequence shown here is derived from an EMBL/GenBank/DDBJ whole genome shotgun (WGS) entry which is preliminary data.</text>
</comment>